<keyword evidence="2 6" id="KW-0812">Transmembrane</keyword>
<feature type="transmembrane region" description="Helical" evidence="6">
    <location>
        <begin position="182"/>
        <end position="203"/>
    </location>
</feature>
<dbReference type="InterPro" id="IPR003663">
    <property type="entry name" value="Sugar/inositol_transpt"/>
</dbReference>
<dbReference type="PROSITE" id="PS00217">
    <property type="entry name" value="SUGAR_TRANSPORT_2"/>
    <property type="match status" value="1"/>
</dbReference>
<evidence type="ECO:0000256" key="3">
    <source>
        <dbReference type="ARBA" id="ARBA00022989"/>
    </source>
</evidence>
<keyword evidence="3 6" id="KW-1133">Transmembrane helix</keyword>
<feature type="transmembrane region" description="Helical" evidence="6">
    <location>
        <begin position="277"/>
        <end position="295"/>
    </location>
</feature>
<gene>
    <name evidence="8" type="ORF">PEVE_00000550</name>
</gene>
<dbReference type="InterPro" id="IPR020846">
    <property type="entry name" value="MFS_dom"/>
</dbReference>
<dbReference type="InterPro" id="IPR005829">
    <property type="entry name" value="Sugar_transporter_CS"/>
</dbReference>
<dbReference type="EMBL" id="CALNXI010000102">
    <property type="protein sequence ID" value="CAH3018967.1"/>
    <property type="molecule type" value="Genomic_DNA"/>
</dbReference>
<feature type="transmembrane region" description="Helical" evidence="6">
    <location>
        <begin position="158"/>
        <end position="176"/>
    </location>
</feature>
<organism evidence="8 9">
    <name type="scientific">Porites evermanni</name>
    <dbReference type="NCBI Taxonomy" id="104178"/>
    <lineage>
        <taxon>Eukaryota</taxon>
        <taxon>Metazoa</taxon>
        <taxon>Cnidaria</taxon>
        <taxon>Anthozoa</taxon>
        <taxon>Hexacorallia</taxon>
        <taxon>Scleractinia</taxon>
        <taxon>Fungiina</taxon>
        <taxon>Poritidae</taxon>
        <taxon>Porites</taxon>
    </lineage>
</organism>
<dbReference type="InterPro" id="IPR050549">
    <property type="entry name" value="MFS_Trehalose_Transporter"/>
</dbReference>
<evidence type="ECO:0000256" key="6">
    <source>
        <dbReference type="SAM" id="Phobius"/>
    </source>
</evidence>
<feature type="transmembrane region" description="Helical" evidence="6">
    <location>
        <begin position="363"/>
        <end position="390"/>
    </location>
</feature>
<feature type="transmembrane region" description="Helical" evidence="6">
    <location>
        <begin position="24"/>
        <end position="50"/>
    </location>
</feature>
<dbReference type="PANTHER" id="PTHR48021:SF1">
    <property type="entry name" value="GH07001P-RELATED"/>
    <property type="match status" value="1"/>
</dbReference>
<reference evidence="8 9" key="1">
    <citation type="submission" date="2022-05" db="EMBL/GenBank/DDBJ databases">
        <authorList>
            <consortium name="Genoscope - CEA"/>
            <person name="William W."/>
        </authorList>
    </citation>
    <scope>NUCLEOTIDE SEQUENCE [LARGE SCALE GENOMIC DNA]</scope>
</reference>
<dbReference type="InterPro" id="IPR044775">
    <property type="entry name" value="MFS_ERD6/Tret1-like"/>
</dbReference>
<dbReference type="PRINTS" id="PR00171">
    <property type="entry name" value="SUGRTRNSPORT"/>
</dbReference>
<evidence type="ECO:0000259" key="7">
    <source>
        <dbReference type="PROSITE" id="PS50850"/>
    </source>
</evidence>
<feature type="transmembrane region" description="Helical" evidence="6">
    <location>
        <begin position="328"/>
        <end position="351"/>
    </location>
</feature>
<feature type="transmembrane region" description="Helical" evidence="6">
    <location>
        <begin position="402"/>
        <end position="422"/>
    </location>
</feature>
<evidence type="ECO:0000313" key="9">
    <source>
        <dbReference type="Proteomes" id="UP001159427"/>
    </source>
</evidence>
<evidence type="ECO:0000256" key="5">
    <source>
        <dbReference type="RuleBase" id="RU003346"/>
    </source>
</evidence>
<feature type="transmembrane region" description="Helical" evidence="6">
    <location>
        <begin position="301"/>
        <end position="321"/>
    </location>
</feature>
<feature type="transmembrane region" description="Helical" evidence="6">
    <location>
        <begin position="129"/>
        <end position="146"/>
    </location>
</feature>
<dbReference type="NCBIfam" id="TIGR00879">
    <property type="entry name" value="SP"/>
    <property type="match status" value="1"/>
</dbReference>
<name>A0ABN8LT49_9CNID</name>
<keyword evidence="5" id="KW-0813">Transport</keyword>
<dbReference type="Gene3D" id="1.20.1250.20">
    <property type="entry name" value="MFS general substrate transporter like domains"/>
    <property type="match status" value="1"/>
</dbReference>
<evidence type="ECO:0000256" key="4">
    <source>
        <dbReference type="ARBA" id="ARBA00023136"/>
    </source>
</evidence>
<sequence length="486" mass="53648">MKDEDVYFDYNFGSDNPKKNNERIWAVLIACLVAAFGPFSFGYGMGYSSAAVVQLSDVNTTDLYLNEAEITWFGSLLNIGAMIGGPVGGWAIDFVGRKIALMITAIPFTGGWLLIGFGTNAALLNSGRFFSGLGVGMASLIVPVYISETAPSRLRGVFGAFNQIGIVTGILMSYVIGYVVDWRWSAIAGVGPPACLVIFMSFMPETARWLLAHNKEERAERTLTWLRGPNVKIEGEIKEIKESFDHQEKMSFREFLNPSILRPFCISMALHFFQQTTGINAVMFYCATIFQTAGFQNESTMVSILIGLIQFLASAVSLLMIDRGGRRFLLIVGGTGMFVSCFAMGAYFFMTINDAASYPGIEISWLAVTSIAVYIVGFVMAWGPCTWLIMSEIFPVRARGRASGICTLFNWFCSFVITKTFSGLLKAFTAAGTFWFFGSLAFLAVLFVFFFVPETKGKSLEEIQQYFESKGKNNSNNPTPDRETDV</sequence>
<dbReference type="PANTHER" id="PTHR48021">
    <property type="match status" value="1"/>
</dbReference>
<comment type="similarity">
    <text evidence="5">Belongs to the major facilitator superfamily. Sugar transporter (TC 2.A.1.1) family.</text>
</comment>
<keyword evidence="9" id="KW-1185">Reference proteome</keyword>
<protein>
    <recommendedName>
        <fullName evidence="7">Major facilitator superfamily (MFS) profile domain-containing protein</fullName>
    </recommendedName>
</protein>
<evidence type="ECO:0000256" key="2">
    <source>
        <dbReference type="ARBA" id="ARBA00022692"/>
    </source>
</evidence>
<evidence type="ECO:0000313" key="8">
    <source>
        <dbReference type="EMBL" id="CAH3018967.1"/>
    </source>
</evidence>
<comment type="subcellular location">
    <subcellularLocation>
        <location evidence="1">Membrane</location>
        <topology evidence="1">Multi-pass membrane protein</topology>
    </subcellularLocation>
</comment>
<feature type="transmembrane region" description="Helical" evidence="6">
    <location>
        <begin position="99"/>
        <end position="123"/>
    </location>
</feature>
<dbReference type="InterPro" id="IPR036259">
    <property type="entry name" value="MFS_trans_sf"/>
</dbReference>
<dbReference type="Pfam" id="PF00083">
    <property type="entry name" value="Sugar_tr"/>
    <property type="match status" value="1"/>
</dbReference>
<dbReference type="SUPFAM" id="SSF103473">
    <property type="entry name" value="MFS general substrate transporter"/>
    <property type="match status" value="1"/>
</dbReference>
<comment type="caution">
    <text evidence="8">The sequence shown here is derived from an EMBL/GenBank/DDBJ whole genome shotgun (WGS) entry which is preliminary data.</text>
</comment>
<evidence type="ECO:0000256" key="1">
    <source>
        <dbReference type="ARBA" id="ARBA00004141"/>
    </source>
</evidence>
<feature type="domain" description="Major facilitator superfamily (MFS) profile" evidence="7">
    <location>
        <begin position="30"/>
        <end position="456"/>
    </location>
</feature>
<proteinExistence type="inferred from homology"/>
<dbReference type="PROSITE" id="PS00216">
    <property type="entry name" value="SUGAR_TRANSPORT_1"/>
    <property type="match status" value="1"/>
</dbReference>
<dbReference type="InterPro" id="IPR005828">
    <property type="entry name" value="MFS_sugar_transport-like"/>
</dbReference>
<accession>A0ABN8LT49</accession>
<dbReference type="CDD" id="cd17358">
    <property type="entry name" value="MFS_GLUT6_8_Class3_like"/>
    <property type="match status" value="1"/>
</dbReference>
<feature type="transmembrane region" description="Helical" evidence="6">
    <location>
        <begin position="434"/>
        <end position="452"/>
    </location>
</feature>
<dbReference type="PROSITE" id="PS50850">
    <property type="entry name" value="MFS"/>
    <property type="match status" value="1"/>
</dbReference>
<feature type="transmembrane region" description="Helical" evidence="6">
    <location>
        <begin position="70"/>
        <end position="92"/>
    </location>
</feature>
<keyword evidence="4 6" id="KW-0472">Membrane</keyword>
<dbReference type="Proteomes" id="UP001159427">
    <property type="component" value="Unassembled WGS sequence"/>
</dbReference>